<sequence length="1820" mass="214053">MQYNDIINNGILVYQSQASDTKLREWRIEERSCSVKFYRTHPLSELDLVILRLVQSLEENNLTKEELGLTLGFDVSDTVFGEKRYYKDTAEVVLFSKILDRVIKWKLLKEEALEDDSTETNNDSVDQETENNSESTKKKEVKKYIRLTKLGHKALEKNCKFTFFSGRKVLYSNINKSDRQEDTIDFPFYKALGFATEITNISEDTDFDPDVVDIDHCDELINRIANQSSTSVKIYAAETLNEWKYSTKYVDVKLYKCAEEFYPLIIKDDIVSVEATDILYRSQNTHLFNHKVKKALYYKLINNADSVINYSEIKLFEDEIEEDEFNLIVKDKRTDWNDDATYKYIVSNEYCTEKVWDIISIYCPVDVVIPHISDLDAKFDMISLARRLPISFIIENCAQQAWNMNVVLSREDISKYEAQQLMLCEINLSTEWDWELIHDYIDIDFVTENIDKLNLDFYNLTSWLPVDCYSLIIDHSDKKWNWLLFVNTVEINMLITHIKQFQDKIEVYMEHILDRIFQDSNLSKLAIQSEDFAEVLRSSKTSGYLFSFNLGSKSSYVWNDELIEYLEKCGVLVWNTADGVPGFSRYSYIHWNSAFFEKYYNRITSNADAQYISQTIDNLSLISQYQDFNWDWEGLSQNNNFYGLEAFLELGKEKVRYDLWMVGSNISFTPEFFVAHRLWMLNEINASYVSKSIKDYGIVLENPTYPWNWNILAQNSDVANDERFSEVLAKQPELLIYWVRCAKTELIEKNFDRLHISTYVNRIQSAEQNIPYYAYSSTIWDRLSDSLSVQFIENHLSENWNRETITKRLLSSIEGSNNILERGKNVLNWNILSNELASTVIENCLNDYTDLWNWDAITERVSPEFIHSNLKNYLSYWNHYTAMRKIAPLITIADISDPDTADFWNWQVISELSSKEFLLSVLEEKEELLDWNEVTRRICTFKDCDLQTLFSKETVSCHLNWAIINTSLQLSDVLECKDIENAKWDWNIITQRYDTDFIITHLKEYSSYWDWNVVLHNKFDRNYIVSHLESVKDAVSQLDALTKQECWKTITRLYKPTELLLMSETQSPLNGYYWDYSYIYQSIGDPEEFINREHTYVDRTAFSACETVNRMFEYDANSFVFRTWKTIVKSKLNNPKFGWDYKELTKHSSIQAKNEVFYSINPDSWDWDYISQFGNCLLPEHKGKYMRKYKNRLNFNLISLREDIGIDDDMIHSYIEESWDWQALSKNQRTNLSFDFIFSLREKDWDWQALSKNNVIKWNIKTLKQILKTPDVKELVSWDDVVSKTELKIDDSVLKLMSDIDFSWLSLTGNKSYIPSIDSVSNADKAGKEIDWTSLSKNKNINVAFAREFKELLDWTLLTSNVDVIDVNNESVIDEFVDLLDWEYVSQNMPLSMSRIIKYKDELNWTIVNKKFDYSQIEVSKIEPIKELIDWTNVSSSSIVFTEEFLHQYRDKIDWYAFSRNESVDFSADLYKDFAKELNRIKFIDTLSECDCHWYSRLKVYHFSHMFNAIDIIKSRKILSRNKAEASHSLKYDAAGSVVHRTNKAHPYARFYFRPKSPTQFYNECLGWDRTLETSYGKSYYSEACGLHLPKCPLPIFFEFDVREVITKLQDKCYYSTGNLQTNAASIFKVDETPSRIRTDYLYYDVSDAKSLTKDYFGGEFVSKSTFMSKFYDYFNRIFEQSQQEFLVLDELDFSDLESLRIFCYDEYQKNLLLQYLGDDPITAKVEVNGQMYSYDNRSLDITEDEDTITITSDYDLGGCAYMLVKGGTVTNSSSIKNTTPSGVIVYPSVTFDKKNLPSEIIFVDPNPIAGTKEWLIYKS</sequence>
<dbReference type="GO" id="GO:0003677">
    <property type="term" value="F:DNA binding"/>
    <property type="evidence" value="ECO:0007669"/>
    <property type="project" value="UniProtKB-UniRule"/>
</dbReference>
<evidence type="ECO:0000256" key="3">
    <source>
        <dbReference type="ARBA" id="ARBA00022679"/>
    </source>
</evidence>
<dbReference type="GO" id="GO:0016757">
    <property type="term" value="F:glycosyltransferase activity"/>
    <property type="evidence" value="ECO:0007669"/>
    <property type="project" value="UniProtKB-KW"/>
</dbReference>
<name>A0AAW5NZQ4_9BACE</name>
<dbReference type="Proteomes" id="UP001204548">
    <property type="component" value="Unassembled WGS sequence"/>
</dbReference>
<keyword evidence="5 6" id="KW-0238">DNA-binding</keyword>
<comment type="caution">
    <text evidence="9">The sequence shown here is derived from an EMBL/GenBank/DDBJ whole genome shotgun (WGS) entry which is preliminary data.</text>
</comment>
<organism evidence="9 10">
    <name type="scientific">Bacteroides faecis</name>
    <dbReference type="NCBI Taxonomy" id="674529"/>
    <lineage>
        <taxon>Bacteria</taxon>
        <taxon>Pseudomonadati</taxon>
        <taxon>Bacteroidota</taxon>
        <taxon>Bacteroidia</taxon>
        <taxon>Bacteroidales</taxon>
        <taxon>Bacteroidaceae</taxon>
        <taxon>Bacteroides</taxon>
    </lineage>
</organism>
<keyword evidence="4" id="KW-0548">Nucleotidyltransferase</keyword>
<reference evidence="9" key="1">
    <citation type="submission" date="2022-08" db="EMBL/GenBank/DDBJ databases">
        <title>Genome Sequencing of Bacteroides fragilis Group Isolates with Nanopore Technology.</title>
        <authorList>
            <person name="Tisza M.J."/>
            <person name="Smith D."/>
            <person name="Dekker J.P."/>
        </authorList>
    </citation>
    <scope>NUCLEOTIDE SEQUENCE</scope>
    <source>
        <strain evidence="9">BFG-351</strain>
    </source>
</reference>
<evidence type="ECO:0000313" key="9">
    <source>
        <dbReference type="EMBL" id="MCS2793815.1"/>
    </source>
</evidence>
<comment type="caution">
    <text evidence="6">Lacks conserved residue(s) required for the propagation of feature annotation.</text>
</comment>
<feature type="domain" description="DarT" evidence="8">
    <location>
        <begin position="1498"/>
        <end position="1734"/>
    </location>
</feature>
<comment type="similarity">
    <text evidence="6">Belongs to the DarT ADP-ribosyltransferase family.</text>
</comment>
<evidence type="ECO:0000256" key="7">
    <source>
        <dbReference type="SAM" id="MobiDB-lite"/>
    </source>
</evidence>
<evidence type="ECO:0000256" key="5">
    <source>
        <dbReference type="ARBA" id="ARBA00023125"/>
    </source>
</evidence>
<proteinExistence type="inferred from homology"/>
<evidence type="ECO:0000259" key="8">
    <source>
        <dbReference type="PROSITE" id="PS52018"/>
    </source>
</evidence>
<evidence type="ECO:0000256" key="2">
    <source>
        <dbReference type="ARBA" id="ARBA00022676"/>
    </source>
</evidence>
<evidence type="ECO:0000256" key="1">
    <source>
        <dbReference type="ARBA" id="ARBA00022649"/>
    </source>
</evidence>
<keyword evidence="1 6" id="KW-1277">Toxin-antitoxin system</keyword>
<protein>
    <submittedName>
        <fullName evidence="9">DUF4433 domain-containing protein</fullName>
    </submittedName>
</protein>
<feature type="region of interest" description="Disordered" evidence="7">
    <location>
        <begin position="116"/>
        <end position="137"/>
    </location>
</feature>
<dbReference type="InterPro" id="IPR029494">
    <property type="entry name" value="DarT"/>
</dbReference>
<dbReference type="RefSeq" id="WP_258990666.1">
    <property type="nucleotide sequence ID" value="NZ_JANUTS010000001.1"/>
</dbReference>
<keyword evidence="3" id="KW-0808">Transferase</keyword>
<evidence type="ECO:0000256" key="6">
    <source>
        <dbReference type="PROSITE-ProRule" id="PRU01362"/>
    </source>
</evidence>
<accession>A0AAW5NZQ4</accession>
<evidence type="ECO:0000256" key="4">
    <source>
        <dbReference type="ARBA" id="ARBA00022695"/>
    </source>
</evidence>
<evidence type="ECO:0000313" key="10">
    <source>
        <dbReference type="Proteomes" id="UP001204548"/>
    </source>
</evidence>
<dbReference type="GO" id="GO:0016779">
    <property type="term" value="F:nucleotidyltransferase activity"/>
    <property type="evidence" value="ECO:0007669"/>
    <property type="project" value="UniProtKB-KW"/>
</dbReference>
<dbReference type="EMBL" id="JANUTS010000001">
    <property type="protein sequence ID" value="MCS2793815.1"/>
    <property type="molecule type" value="Genomic_DNA"/>
</dbReference>
<keyword evidence="2" id="KW-0328">Glycosyltransferase</keyword>
<gene>
    <name evidence="9" type="ORF">NXW97_17725</name>
</gene>
<dbReference type="PROSITE" id="PS52018">
    <property type="entry name" value="DART"/>
    <property type="match status" value="1"/>
</dbReference>
<dbReference type="Pfam" id="PF14487">
    <property type="entry name" value="DarT"/>
    <property type="match status" value="1"/>
</dbReference>